<reference evidence="3" key="1">
    <citation type="submission" date="2016-06" db="UniProtKB">
        <authorList>
            <consortium name="WormBaseParasite"/>
        </authorList>
    </citation>
    <scope>IDENTIFICATION</scope>
</reference>
<evidence type="ECO:0000313" key="2">
    <source>
        <dbReference type="Proteomes" id="UP000267606"/>
    </source>
</evidence>
<dbReference type="WBParaSite" id="OFLC_0000922001-mRNA-1">
    <property type="protein sequence ID" value="OFLC_0000922001-mRNA-1"/>
    <property type="gene ID" value="OFLC_0000922001"/>
</dbReference>
<gene>
    <name evidence="1" type="ORF">OFLC_LOCUS9221</name>
</gene>
<evidence type="ECO:0000313" key="1">
    <source>
        <dbReference type="EMBL" id="VDO59231.1"/>
    </source>
</evidence>
<protein>
    <submittedName>
        <fullName evidence="1 3">Uncharacterized protein</fullName>
    </submittedName>
</protein>
<accession>A0A183HP09</accession>
<evidence type="ECO:0000313" key="3">
    <source>
        <dbReference type="WBParaSite" id="OFLC_0000922001-mRNA-1"/>
    </source>
</evidence>
<organism evidence="3">
    <name type="scientific">Onchocerca flexuosa</name>
    <dbReference type="NCBI Taxonomy" id="387005"/>
    <lineage>
        <taxon>Eukaryota</taxon>
        <taxon>Metazoa</taxon>
        <taxon>Ecdysozoa</taxon>
        <taxon>Nematoda</taxon>
        <taxon>Chromadorea</taxon>
        <taxon>Rhabditida</taxon>
        <taxon>Spirurina</taxon>
        <taxon>Spiruromorpha</taxon>
        <taxon>Filarioidea</taxon>
        <taxon>Onchocercidae</taxon>
        <taxon>Onchocerca</taxon>
    </lineage>
</organism>
<proteinExistence type="predicted"/>
<dbReference type="Proteomes" id="UP000267606">
    <property type="component" value="Unassembled WGS sequence"/>
</dbReference>
<name>A0A183HP09_9BILA</name>
<keyword evidence="2" id="KW-1185">Reference proteome</keyword>
<reference evidence="1 2" key="2">
    <citation type="submission" date="2018-11" db="EMBL/GenBank/DDBJ databases">
        <authorList>
            <consortium name="Pathogen Informatics"/>
        </authorList>
    </citation>
    <scope>NUCLEOTIDE SEQUENCE [LARGE SCALE GENOMIC DNA]</scope>
</reference>
<dbReference type="EMBL" id="UZAJ01011085">
    <property type="protein sequence ID" value="VDO59231.1"/>
    <property type="molecule type" value="Genomic_DNA"/>
</dbReference>
<sequence length="75" mass="8715">MNDIPKNANENCPGATSADAGKLIPIGLLRLTFDIFNVNEMTAYEMGKRKKHFFFENIFFISHYVEILQYIKRTK</sequence>
<dbReference type="AlphaFoldDB" id="A0A183HP09"/>